<protein>
    <recommendedName>
        <fullName evidence="5">Lipoprotein</fullName>
    </recommendedName>
</protein>
<dbReference type="Proteomes" id="UP001139006">
    <property type="component" value="Unassembled WGS sequence"/>
</dbReference>
<organism evidence="3 4">
    <name type="scientific">Ligilactobacillus ubinensis</name>
    <dbReference type="NCBI Taxonomy" id="2876789"/>
    <lineage>
        <taxon>Bacteria</taxon>
        <taxon>Bacillati</taxon>
        <taxon>Bacillota</taxon>
        <taxon>Bacilli</taxon>
        <taxon>Lactobacillales</taxon>
        <taxon>Lactobacillaceae</taxon>
        <taxon>Ligilactobacillus</taxon>
    </lineage>
</organism>
<dbReference type="RefSeq" id="WP_253361034.1">
    <property type="nucleotide sequence ID" value="NZ_JAIULA010000015.1"/>
</dbReference>
<reference evidence="3 4" key="1">
    <citation type="journal article" date="2023" name="Int. J. Syst. Evol. Microbiol.">
        <title>Ligilactobacillus ubinensis sp. nov., a novel species isolated from the wild ferment of a durian fruit (Durio zibethinus).</title>
        <authorList>
            <person name="Heng Y.C."/>
            <person name="Menon N."/>
            <person name="Chen B."/>
            <person name="Loo B.Z.L."/>
            <person name="Wong G.W.J."/>
            <person name="Lim A.C.H."/>
            <person name="Silvaraju S."/>
            <person name="Kittelmann S."/>
        </authorList>
    </citation>
    <scope>NUCLEOTIDE SEQUENCE [LARGE SCALE GENOMIC DNA]</scope>
    <source>
        <strain evidence="3 4">WILCCON 0076</strain>
    </source>
</reference>
<proteinExistence type="predicted"/>
<feature type="chain" id="PRO_5040929698" description="Lipoprotein" evidence="2">
    <location>
        <begin position="27"/>
        <end position="334"/>
    </location>
</feature>
<evidence type="ECO:0000313" key="4">
    <source>
        <dbReference type="Proteomes" id="UP001139006"/>
    </source>
</evidence>
<feature type="signal peptide" evidence="2">
    <location>
        <begin position="1"/>
        <end position="26"/>
    </location>
</feature>
<evidence type="ECO:0000256" key="1">
    <source>
        <dbReference type="SAM" id="MobiDB-lite"/>
    </source>
</evidence>
<dbReference type="EMBL" id="JAIULA010000015">
    <property type="protein sequence ID" value="MCP0887292.1"/>
    <property type="molecule type" value="Genomic_DNA"/>
</dbReference>
<dbReference type="PROSITE" id="PS51257">
    <property type="entry name" value="PROKAR_LIPOPROTEIN"/>
    <property type="match status" value="1"/>
</dbReference>
<feature type="region of interest" description="Disordered" evidence="1">
    <location>
        <begin position="202"/>
        <end position="224"/>
    </location>
</feature>
<evidence type="ECO:0000313" key="3">
    <source>
        <dbReference type="EMBL" id="MCP0887292.1"/>
    </source>
</evidence>
<dbReference type="AlphaFoldDB" id="A0A9X2JLR7"/>
<accession>A0A9X2JLR7</accession>
<keyword evidence="4" id="KW-1185">Reference proteome</keyword>
<evidence type="ECO:0000256" key="2">
    <source>
        <dbReference type="SAM" id="SignalP"/>
    </source>
</evidence>
<gene>
    <name evidence="3" type="ORF">LB941_08095</name>
</gene>
<sequence length="334" mass="36507">MMKKFNKNVVLGMGLIMLLTSLSACSNSSSSSQKSSASESVTQLDKVANSTYKKAVKNLEDGDVKLAYQNLKKVKIKKTTPNKVRQLKSNVTSLYKAKVALENNNVTPAQKKLNTLASVSKPAALQKQIQVVKKEYKVVKLANIYYHETINYYHAEKYSDAKGSLDSLQALSSKYQAVAMLQKKTNKYTTLLNSKLKAESSSNATSATSSSSTSSANNSSYTNARNSKLVSSQYSKQTGSNISSATNSQVSAVASQLSDAEVISKFLAATGITQQEGDEYFTQYEGNNEYSIEIRNTSSNNSDISVMKGMYKFNTDTKVAQKQDAITGEYQQIN</sequence>
<evidence type="ECO:0008006" key="5">
    <source>
        <dbReference type="Google" id="ProtNLM"/>
    </source>
</evidence>
<comment type="caution">
    <text evidence="3">The sequence shown here is derived from an EMBL/GenBank/DDBJ whole genome shotgun (WGS) entry which is preliminary data.</text>
</comment>
<keyword evidence="2" id="KW-0732">Signal</keyword>
<name>A0A9X2JLR7_9LACO</name>